<keyword evidence="2" id="KW-1185">Reference proteome</keyword>
<dbReference type="RefSeq" id="WP_070403894.1">
    <property type="nucleotide sequence ID" value="NZ_BJVW01000016.1"/>
</dbReference>
<gene>
    <name evidence="1" type="ORF">A0U89_13910</name>
</gene>
<keyword evidence="1" id="KW-0614">Plasmid</keyword>
<sequence>MWRATALPVRILVLDARSCLPILLAVVDWSLKTLLFSLLATAVFGLISFFGLTLPAAFRWCRRLLIGQTRTAVPTWKRRRFS</sequence>
<reference evidence="1 2" key="1">
    <citation type="journal article" date="2016" name="Microb. Cell Fact.">
        <title>Dissection of exopolysaccharide biosynthesis in Kozakia baliensis.</title>
        <authorList>
            <person name="Brandt J.U."/>
            <person name="Jakob F."/>
            <person name="Behr J."/>
            <person name="Geissler A.J."/>
            <person name="Vogel R.F."/>
        </authorList>
    </citation>
    <scope>NUCLEOTIDE SEQUENCE [LARGE SCALE GENOMIC DNA]</scope>
    <source>
        <strain evidence="1 2">DSM 14400</strain>
        <plasmid evidence="2">Plasmid pkb14400_1</plasmid>
    </source>
</reference>
<proteinExistence type="predicted"/>
<protein>
    <submittedName>
        <fullName evidence="1">Uncharacterized protein</fullName>
    </submittedName>
</protein>
<name>A0A1D8UXQ0_9PROT</name>
<dbReference type="AlphaFoldDB" id="A0A1D8UXQ0"/>
<dbReference type="EMBL" id="CP014675">
    <property type="protein sequence ID" value="AOX18410.1"/>
    <property type="molecule type" value="Genomic_DNA"/>
</dbReference>
<dbReference type="InterPro" id="IPR047756">
    <property type="entry name" value="IcmT-like"/>
</dbReference>
<dbReference type="NCBIfam" id="NF038220">
    <property type="entry name" value="IcmT_TraK"/>
    <property type="match status" value="1"/>
</dbReference>
<geneLocation type="plasmid" evidence="2">
    <name>pkb14400_1</name>
</geneLocation>
<organism evidence="1 2">
    <name type="scientific">Kozakia baliensis</name>
    <dbReference type="NCBI Taxonomy" id="153496"/>
    <lineage>
        <taxon>Bacteria</taxon>
        <taxon>Pseudomonadati</taxon>
        <taxon>Pseudomonadota</taxon>
        <taxon>Alphaproteobacteria</taxon>
        <taxon>Acetobacterales</taxon>
        <taxon>Acetobacteraceae</taxon>
        <taxon>Kozakia</taxon>
    </lineage>
</organism>
<dbReference type="Proteomes" id="UP000179145">
    <property type="component" value="Plasmid pKB14400_1"/>
</dbReference>
<evidence type="ECO:0000313" key="1">
    <source>
        <dbReference type="EMBL" id="AOX18410.1"/>
    </source>
</evidence>
<dbReference type="KEGG" id="kba:A0U89_13910"/>
<accession>A0A1D8UXQ0</accession>
<evidence type="ECO:0000313" key="2">
    <source>
        <dbReference type="Proteomes" id="UP000179145"/>
    </source>
</evidence>
<dbReference type="OrthoDB" id="8448559at2"/>